<dbReference type="InterPro" id="IPR050792">
    <property type="entry name" value="ADP-ribosylglycohydrolase"/>
</dbReference>
<evidence type="ECO:0000256" key="1">
    <source>
        <dbReference type="ARBA" id="ARBA00004204"/>
    </source>
</evidence>
<dbReference type="Gene3D" id="1.10.4080.10">
    <property type="entry name" value="ADP-ribosylation/Crystallin J1"/>
    <property type="match status" value="1"/>
</dbReference>
<dbReference type="PANTHER" id="PTHR16222:SF23">
    <property type="entry name" value="INACTIVE ADP-RIBOSYLTRANSFERASE ARH2"/>
    <property type="match status" value="1"/>
</dbReference>
<protein>
    <recommendedName>
        <fullName evidence="4">Inactive ADP-ribosyltransferase ARH2</fullName>
    </recommendedName>
    <alternativeName>
        <fullName evidence="5">ADP-ribosylhydrolase-like protein 1</fullName>
    </alternativeName>
    <alternativeName>
        <fullName evidence="6">[Protein ADP-ribosylarginine] hydrolase-like protein 1</fullName>
    </alternativeName>
</protein>
<comment type="similarity">
    <text evidence="2">Belongs to the ADP-ribosylglycohydrolase family.</text>
</comment>
<sequence>MEKFKAAMLLAGVGDALGYRNFSWEICGSGLKIQEELKELGGLEKLVLSADKWPVSDNTLMHLSTAEALTSDYWCLEDLYREMVKQYVDAVDKLQGRRPDPATIEGCSQLKPDNYLLAWHTPFNEKGSGFGAATKAMCIGMRYWKPERIETLIEVSIECGRMTHNHPTGFLGSLCAALFTSYAIQGKPLVQWGREMLKAVPLAEEYCKKTIRHMAEYQEHWFYYEAKWQFYLEEREIAEDHQNKPSFPDRYDAEERDKTYRKWSSEGRGGRRGHDAPMIAYDALLGAGGDWKELCNRAMFHGGESGATGSIAGCLYGLLHGLNNVPNGLYQDLEYRERLEHLGDALFKVSKEDK</sequence>
<name>A0A6P7Y3F4_9AMPH</name>
<keyword evidence="8" id="KW-0479">Metal-binding</keyword>
<dbReference type="PANTHER" id="PTHR16222">
    <property type="entry name" value="ADP-RIBOSYLGLYCOHYDROLASE"/>
    <property type="match status" value="1"/>
</dbReference>
<dbReference type="OrthoDB" id="10250509at2759"/>
<keyword evidence="8" id="KW-0460">Magnesium</keyword>
<dbReference type="GO" id="GO:0003875">
    <property type="term" value="F:ADP-ribosylarginine hydrolase activity"/>
    <property type="evidence" value="ECO:0007669"/>
    <property type="project" value="InterPro"/>
</dbReference>
<evidence type="ECO:0000256" key="5">
    <source>
        <dbReference type="ARBA" id="ARBA00041334"/>
    </source>
</evidence>
<keyword evidence="3" id="KW-0963">Cytoplasm</keyword>
<dbReference type="GeneID" id="115469154"/>
<evidence type="ECO:0000256" key="7">
    <source>
        <dbReference type="ARBA" id="ARBA00046181"/>
    </source>
</evidence>
<dbReference type="RefSeq" id="XP_030057374.1">
    <property type="nucleotide sequence ID" value="XM_030201514.1"/>
</dbReference>
<evidence type="ECO:0000313" key="9">
    <source>
        <dbReference type="Proteomes" id="UP000515156"/>
    </source>
</evidence>
<feature type="binding site" evidence="8">
    <location>
        <position position="56"/>
    </location>
    <ligand>
        <name>Mg(2+)</name>
        <dbReference type="ChEBI" id="CHEBI:18420"/>
        <label>1</label>
    </ligand>
</feature>
<dbReference type="Pfam" id="PF03747">
    <property type="entry name" value="ADP_ribosyl_GH"/>
    <property type="match status" value="1"/>
</dbReference>
<dbReference type="Proteomes" id="UP000515156">
    <property type="component" value="Chromosome 4"/>
</dbReference>
<comment type="subcellular location">
    <subcellularLocation>
        <location evidence="1">Cytoplasm</location>
        <location evidence="1">Myofibril</location>
        <location evidence="1">Sarcomere</location>
    </subcellularLocation>
</comment>
<comment type="function">
    <text evidence="7">Required for myofibril assembly and outgrowth of the cardiac chambers in the developing heart. Appears to be catalytically inactive, showing no activity against O-acetyl-ADP-ribose.</text>
</comment>
<keyword evidence="9" id="KW-1185">Reference proteome</keyword>
<dbReference type="InterPro" id="IPR036705">
    <property type="entry name" value="Ribosyl_crysJ1_sf"/>
</dbReference>
<dbReference type="GO" id="GO:0030017">
    <property type="term" value="C:sarcomere"/>
    <property type="evidence" value="ECO:0007669"/>
    <property type="project" value="UniProtKB-SubCell"/>
</dbReference>
<dbReference type="InterPro" id="IPR005502">
    <property type="entry name" value="Ribosyl_crysJ1"/>
</dbReference>
<dbReference type="KEGG" id="muo:115469154"/>
<organism evidence="9 11">
    <name type="scientific">Microcaecilia unicolor</name>
    <dbReference type="NCBI Taxonomy" id="1415580"/>
    <lineage>
        <taxon>Eukaryota</taxon>
        <taxon>Metazoa</taxon>
        <taxon>Chordata</taxon>
        <taxon>Craniata</taxon>
        <taxon>Vertebrata</taxon>
        <taxon>Euteleostomi</taxon>
        <taxon>Amphibia</taxon>
        <taxon>Gymnophiona</taxon>
        <taxon>Siphonopidae</taxon>
        <taxon>Microcaecilia</taxon>
    </lineage>
</organism>
<comment type="cofactor">
    <cofactor evidence="8">
        <name>Mg(2+)</name>
        <dbReference type="ChEBI" id="CHEBI:18420"/>
    </cofactor>
    <text evidence="8">Binds 2 magnesium ions per subunit.</text>
</comment>
<dbReference type="FunFam" id="1.10.4080.10:FF:000002">
    <property type="entry name" value="ADP-ribosylarginine hydrolase isoform X1"/>
    <property type="match status" value="1"/>
</dbReference>
<evidence type="ECO:0000256" key="4">
    <source>
        <dbReference type="ARBA" id="ARBA00040586"/>
    </source>
</evidence>
<dbReference type="PIRSF" id="PIRSF016939">
    <property type="entry name" value="ADP_ribslarg_hdr"/>
    <property type="match status" value="1"/>
</dbReference>
<evidence type="ECO:0000256" key="6">
    <source>
        <dbReference type="ARBA" id="ARBA00042849"/>
    </source>
</evidence>
<dbReference type="GO" id="GO:0000287">
    <property type="term" value="F:magnesium ion binding"/>
    <property type="evidence" value="ECO:0007669"/>
    <property type="project" value="InterPro"/>
</dbReference>
<evidence type="ECO:0000313" key="11">
    <source>
        <dbReference type="RefSeq" id="XP_030057374.1"/>
    </source>
</evidence>
<feature type="binding site" evidence="8">
    <location>
        <position position="57"/>
    </location>
    <ligand>
        <name>Mg(2+)</name>
        <dbReference type="ChEBI" id="CHEBI:18420"/>
        <label>1</label>
    </ligand>
</feature>
<accession>A0A6P7Y3F4</accession>
<evidence type="ECO:0000256" key="3">
    <source>
        <dbReference type="ARBA" id="ARBA00022490"/>
    </source>
</evidence>
<dbReference type="SUPFAM" id="SSF101478">
    <property type="entry name" value="ADP-ribosylglycohydrolase"/>
    <property type="match status" value="1"/>
</dbReference>
<reference evidence="10 11" key="1">
    <citation type="submission" date="2025-04" db="UniProtKB">
        <authorList>
            <consortium name="RefSeq"/>
        </authorList>
    </citation>
    <scope>IDENTIFICATION</scope>
</reference>
<dbReference type="RefSeq" id="XP_030057373.1">
    <property type="nucleotide sequence ID" value="XM_030201513.1"/>
</dbReference>
<proteinExistence type="inferred from homology"/>
<dbReference type="AlphaFoldDB" id="A0A6P7Y3F4"/>
<evidence type="ECO:0000256" key="8">
    <source>
        <dbReference type="PIRSR" id="PIRSR605502-1"/>
    </source>
</evidence>
<dbReference type="InterPro" id="IPR012108">
    <property type="entry name" value="ADP-ribosylarg_hydro"/>
</dbReference>
<dbReference type="GO" id="GO:0051725">
    <property type="term" value="P:protein de-ADP-ribosylation"/>
    <property type="evidence" value="ECO:0007669"/>
    <property type="project" value="InterPro"/>
</dbReference>
<evidence type="ECO:0000256" key="2">
    <source>
        <dbReference type="ARBA" id="ARBA00010702"/>
    </source>
</evidence>
<dbReference type="CTD" id="113622"/>
<gene>
    <name evidence="10 11" type="primary">ADPRHL1</name>
</gene>
<evidence type="ECO:0000313" key="10">
    <source>
        <dbReference type="RefSeq" id="XP_030057373.1"/>
    </source>
</evidence>